<feature type="transmembrane region" description="Helical" evidence="1">
    <location>
        <begin position="57"/>
        <end position="82"/>
    </location>
</feature>
<evidence type="ECO:0000256" key="1">
    <source>
        <dbReference type="SAM" id="Phobius"/>
    </source>
</evidence>
<sequence>MLVLSLLVALFVGLKMISTISDFKLFFANYIHWIVFLPLSFLYILTHFVNENKDRNISFLSCFLIFSYFFSFVFLLGIYSGIAGFYDIFWVIRFINYSFLEIVMFGMLFLFSILKTNNWINLILNQKKFVLFVLLFLIIIGNLFITSYSFDKAGDKIPPGYATDPMMSGEKYIIETISPKYVAGLPPFIYEGFDYRRKLDMVSFEELHYYGKALPDLIHNLSTGKNIDKNYIVYVDVERIMKYGGKQVGMDISKITESELKRIENNPTLNKIYSNDEVDIYDSYKRDD</sequence>
<dbReference type="AlphaFoldDB" id="A0A7G9Z448"/>
<proteinExistence type="predicted"/>
<protein>
    <submittedName>
        <fullName evidence="2">Uncharacterized protein</fullName>
    </submittedName>
</protein>
<dbReference type="EMBL" id="MT631601">
    <property type="protein sequence ID" value="QNO55032.1"/>
    <property type="molecule type" value="Genomic_DNA"/>
</dbReference>
<keyword evidence="1" id="KW-0472">Membrane</keyword>
<gene>
    <name evidence="2" type="ORF">FPOEFMDM_00017</name>
</gene>
<reference evidence="2" key="1">
    <citation type="submission" date="2020-06" db="EMBL/GenBank/DDBJ databases">
        <title>Unique genomic features of the anaerobic methanotrophic archaea.</title>
        <authorList>
            <person name="Chadwick G.L."/>
            <person name="Skennerton C.T."/>
            <person name="Laso-Perez R."/>
            <person name="Leu A.O."/>
            <person name="Speth D.R."/>
            <person name="Yu H."/>
            <person name="Morgan-Lang C."/>
            <person name="Hatzenpichler R."/>
            <person name="Goudeau D."/>
            <person name="Malmstrom R."/>
            <person name="Brazelton W.J."/>
            <person name="Woyke T."/>
            <person name="Hallam S.J."/>
            <person name="Tyson G.W."/>
            <person name="Wegener G."/>
            <person name="Boetius A."/>
            <person name="Orphan V."/>
        </authorList>
    </citation>
    <scope>NUCLEOTIDE SEQUENCE</scope>
</reference>
<keyword evidence="1" id="KW-1133">Transmembrane helix</keyword>
<organism evidence="2">
    <name type="scientific">Candidatus Methanophaga sp. ANME-1 ERB7</name>
    <dbReference type="NCBI Taxonomy" id="2759913"/>
    <lineage>
        <taxon>Archaea</taxon>
        <taxon>Methanobacteriati</taxon>
        <taxon>Methanobacteriota</taxon>
        <taxon>Stenosarchaea group</taxon>
        <taxon>Methanomicrobia</taxon>
        <taxon>Candidatus Methanophagales</taxon>
        <taxon>Candidatus Methanophagaceae</taxon>
        <taxon>Candidatus Methanophaga</taxon>
    </lineage>
</organism>
<feature type="transmembrane region" description="Helical" evidence="1">
    <location>
        <begin position="129"/>
        <end position="150"/>
    </location>
</feature>
<evidence type="ECO:0000313" key="2">
    <source>
        <dbReference type="EMBL" id="QNO55032.1"/>
    </source>
</evidence>
<accession>A0A7G9Z448</accession>
<keyword evidence="1" id="KW-0812">Transmembrane</keyword>
<name>A0A7G9Z448_9EURY</name>
<feature type="transmembrane region" description="Helical" evidence="1">
    <location>
        <begin position="26"/>
        <end position="45"/>
    </location>
</feature>
<feature type="transmembrane region" description="Helical" evidence="1">
    <location>
        <begin position="94"/>
        <end position="117"/>
    </location>
</feature>